<name>A0ABT8TF11_9GAMM</name>
<dbReference type="PIRSF" id="PIRSF014995">
    <property type="entry name" value="UCP014995"/>
    <property type="match status" value="1"/>
</dbReference>
<feature type="chain" id="PRO_5046823853" evidence="1">
    <location>
        <begin position="20"/>
        <end position="155"/>
    </location>
</feature>
<evidence type="ECO:0000313" key="3">
    <source>
        <dbReference type="Proteomes" id="UP001168380"/>
    </source>
</evidence>
<keyword evidence="3" id="KW-1185">Reference proteome</keyword>
<evidence type="ECO:0000256" key="1">
    <source>
        <dbReference type="SAM" id="SignalP"/>
    </source>
</evidence>
<dbReference type="InterPro" id="IPR014469">
    <property type="entry name" value="DUF2271"/>
</dbReference>
<dbReference type="RefSeq" id="WP_302712387.1">
    <property type="nucleotide sequence ID" value="NZ_JAULRT010000052.1"/>
</dbReference>
<comment type="caution">
    <text evidence="2">The sequence shown here is derived from an EMBL/GenBank/DDBJ whole genome shotgun (WGS) entry which is preliminary data.</text>
</comment>
<dbReference type="EMBL" id="JAULRT010000052">
    <property type="protein sequence ID" value="MDO3382225.1"/>
    <property type="molecule type" value="Genomic_DNA"/>
</dbReference>
<proteinExistence type="predicted"/>
<feature type="signal peptide" evidence="1">
    <location>
        <begin position="1"/>
        <end position="19"/>
    </location>
</feature>
<dbReference type="Proteomes" id="UP001168380">
    <property type="component" value="Unassembled WGS sequence"/>
</dbReference>
<evidence type="ECO:0000313" key="2">
    <source>
        <dbReference type="EMBL" id="MDO3382225.1"/>
    </source>
</evidence>
<gene>
    <name evidence="2" type="ORF">QWI16_08555</name>
</gene>
<keyword evidence="1" id="KW-0732">Signal</keyword>
<organism evidence="2 3">
    <name type="scientific">Gilvimarinus algae</name>
    <dbReference type="NCBI Taxonomy" id="3058037"/>
    <lineage>
        <taxon>Bacteria</taxon>
        <taxon>Pseudomonadati</taxon>
        <taxon>Pseudomonadota</taxon>
        <taxon>Gammaproteobacteria</taxon>
        <taxon>Cellvibrionales</taxon>
        <taxon>Cellvibrionaceae</taxon>
        <taxon>Gilvimarinus</taxon>
    </lineage>
</organism>
<sequence>MKKAMVLGSLLLAALSVRAETVSVELAIPQLDVAEYHRPYVAVWISNEEREIVEHIGIWVEQEKWWRDLRSWWRRGGAYTELPLDGVSGATRKPGVYTLNWQGDLPEGELTLNVEAVREVGGREHLRLPLPSDRNGQVEQTGDSELGRIAVTITQ</sequence>
<protein>
    <submittedName>
        <fullName evidence="2">DUF2271 domain-containing protein</fullName>
    </submittedName>
</protein>
<reference evidence="2" key="1">
    <citation type="submission" date="2023-07" db="EMBL/GenBank/DDBJ databases">
        <title>Gilvimarinus algae sp. nov., isolated from the surface of Kelp.</title>
        <authorList>
            <person name="Sun Y.Y."/>
            <person name="Gong Y."/>
            <person name="Du Z.J."/>
        </authorList>
    </citation>
    <scope>NUCLEOTIDE SEQUENCE</scope>
    <source>
        <strain evidence="2">SDUM040014</strain>
    </source>
</reference>
<dbReference type="Pfam" id="PF10029">
    <property type="entry name" value="DUF2271"/>
    <property type="match status" value="1"/>
</dbReference>
<accession>A0ABT8TF11</accession>